<dbReference type="RefSeq" id="WP_147164759.1">
    <property type="nucleotide sequence ID" value="NZ_BJZO01000103.1"/>
</dbReference>
<gene>
    <name evidence="1" type="ORF">ROR02_28640</name>
</gene>
<comment type="caution">
    <text evidence="1">The sequence shown here is derived from an EMBL/GenBank/DDBJ whole genome shotgun (WGS) entry which is preliminary data.</text>
</comment>
<name>A0A512HBA4_9PROT</name>
<keyword evidence="2" id="KW-1185">Reference proteome</keyword>
<dbReference type="OrthoDB" id="7745420at2"/>
<protein>
    <submittedName>
        <fullName evidence="1">Uncharacterized protein</fullName>
    </submittedName>
</protein>
<organism evidence="1 2">
    <name type="scientific">Pararhodospirillum oryzae</name>
    <dbReference type="NCBI Taxonomy" id="478448"/>
    <lineage>
        <taxon>Bacteria</taxon>
        <taxon>Pseudomonadati</taxon>
        <taxon>Pseudomonadota</taxon>
        <taxon>Alphaproteobacteria</taxon>
        <taxon>Rhodospirillales</taxon>
        <taxon>Rhodospirillaceae</taxon>
        <taxon>Pararhodospirillum</taxon>
    </lineage>
</organism>
<proteinExistence type="predicted"/>
<evidence type="ECO:0000313" key="1">
    <source>
        <dbReference type="EMBL" id="GEO82733.1"/>
    </source>
</evidence>
<reference evidence="1 2" key="1">
    <citation type="submission" date="2019-07" db="EMBL/GenBank/DDBJ databases">
        <title>Whole genome shotgun sequence of Rhodospirillum oryzae NBRC 107573.</title>
        <authorList>
            <person name="Hosoyama A."/>
            <person name="Uohara A."/>
            <person name="Ohji S."/>
            <person name="Ichikawa N."/>
        </authorList>
    </citation>
    <scope>NUCLEOTIDE SEQUENCE [LARGE SCALE GENOMIC DNA]</scope>
    <source>
        <strain evidence="1 2">NBRC 107573</strain>
    </source>
</reference>
<dbReference type="EMBL" id="BJZO01000103">
    <property type="protein sequence ID" value="GEO82733.1"/>
    <property type="molecule type" value="Genomic_DNA"/>
</dbReference>
<evidence type="ECO:0000313" key="2">
    <source>
        <dbReference type="Proteomes" id="UP000321567"/>
    </source>
</evidence>
<accession>A0A512HBA4</accession>
<dbReference type="AlphaFoldDB" id="A0A512HBA4"/>
<sequence length="88" mass="9946">MLVKTEARQAVETVMRERFPGKVEHIEMEPGSDQTGEEILVIRVFLSTDTTASDFKGRFFGLTELVRSALGDEWHGVFPIIRLVESHA</sequence>
<dbReference type="Proteomes" id="UP000321567">
    <property type="component" value="Unassembled WGS sequence"/>
</dbReference>